<evidence type="ECO:0000256" key="2">
    <source>
        <dbReference type="ARBA" id="ARBA00022691"/>
    </source>
</evidence>
<dbReference type="OrthoDB" id="166979at2"/>
<keyword evidence="2" id="KW-0949">S-adenosyl-L-methionine</keyword>
<dbReference type="Gene3D" id="2.170.270.10">
    <property type="entry name" value="SET domain"/>
    <property type="match status" value="1"/>
</dbReference>
<gene>
    <name evidence="5" type="ORF">EHS15_01665</name>
</gene>
<organism evidence="5 6">
    <name type="scientific">Leptospira idonii</name>
    <dbReference type="NCBI Taxonomy" id="1193500"/>
    <lineage>
        <taxon>Bacteria</taxon>
        <taxon>Pseudomonadati</taxon>
        <taxon>Spirochaetota</taxon>
        <taxon>Spirochaetia</taxon>
        <taxon>Leptospirales</taxon>
        <taxon>Leptospiraceae</taxon>
        <taxon>Leptospira</taxon>
    </lineage>
</organism>
<protein>
    <submittedName>
        <fullName evidence="5">SET domain-containing protein-lysine N-methyltransferase</fullName>
    </submittedName>
</protein>
<dbReference type="GO" id="GO:0008168">
    <property type="term" value="F:methyltransferase activity"/>
    <property type="evidence" value="ECO:0007669"/>
    <property type="project" value="UniProtKB-KW"/>
</dbReference>
<evidence type="ECO:0000313" key="6">
    <source>
        <dbReference type="Proteomes" id="UP000298058"/>
    </source>
</evidence>
<keyword evidence="3" id="KW-0472">Membrane</keyword>
<proteinExistence type="predicted"/>
<dbReference type="GO" id="GO:0032259">
    <property type="term" value="P:methylation"/>
    <property type="evidence" value="ECO:0007669"/>
    <property type="project" value="UniProtKB-KW"/>
</dbReference>
<comment type="caution">
    <text evidence="5">The sequence shown here is derived from an EMBL/GenBank/DDBJ whole genome shotgun (WGS) entry which is preliminary data.</text>
</comment>
<dbReference type="InterPro" id="IPR001214">
    <property type="entry name" value="SET_dom"/>
</dbReference>
<reference evidence="5" key="1">
    <citation type="journal article" date="2019" name="PLoS Negl. Trop. Dis.">
        <title>Revisiting the worldwide diversity of Leptospira species in the environment.</title>
        <authorList>
            <person name="Vincent A.T."/>
            <person name="Schiettekatte O."/>
            <person name="Bourhy P."/>
            <person name="Veyrier F.J."/>
            <person name="Picardeau M."/>
        </authorList>
    </citation>
    <scope>NUCLEOTIDE SEQUENCE [LARGE SCALE GENOMIC DNA]</scope>
    <source>
        <strain evidence="5">201300427</strain>
    </source>
</reference>
<dbReference type="InterPro" id="IPR003616">
    <property type="entry name" value="Post-SET_dom"/>
</dbReference>
<name>A0A4R9M2D8_9LEPT</name>
<keyword evidence="6" id="KW-1185">Reference proteome</keyword>
<dbReference type="PROSITE" id="PS50868">
    <property type="entry name" value="POST_SET"/>
    <property type="match status" value="1"/>
</dbReference>
<evidence type="ECO:0000256" key="3">
    <source>
        <dbReference type="SAM" id="Phobius"/>
    </source>
</evidence>
<feature type="domain" description="Post-SET" evidence="4">
    <location>
        <begin position="140"/>
        <end position="156"/>
    </location>
</feature>
<dbReference type="PANTHER" id="PTHR12350:SF19">
    <property type="entry name" value="SET DOMAIN-CONTAINING PROTEIN"/>
    <property type="match status" value="1"/>
</dbReference>
<dbReference type="Proteomes" id="UP000298058">
    <property type="component" value="Unassembled WGS sequence"/>
</dbReference>
<dbReference type="InterPro" id="IPR053201">
    <property type="entry name" value="Flavunoidine_N-MTase"/>
</dbReference>
<keyword evidence="5" id="KW-0489">Methyltransferase</keyword>
<dbReference type="PANTHER" id="PTHR12350">
    <property type="entry name" value="HISTONE-LYSINE N-METHYLTRANSFERASE-RELATED"/>
    <property type="match status" value="1"/>
</dbReference>
<sequence length="187" mass="21201">MQKGSRKESASMIEKKINSLGGYGLFASQIFLPGTLLFTEKDWYADIALGGWEVHSIEEVNRFPESEKEMFLKYSFDLSFGKTMGTFSENHVHNLTNFLNHSCGPNTQFDGQDNIIAKGTIYPGDELTIDYGSFVVNFDQSFQCFCGTSHCRSRIKKEDWKVLSLNPENKFPKFLSEAILLSNQIPV</sequence>
<evidence type="ECO:0000259" key="4">
    <source>
        <dbReference type="PROSITE" id="PS50868"/>
    </source>
</evidence>
<keyword evidence="1 5" id="KW-0808">Transferase</keyword>
<feature type="transmembrane region" description="Helical" evidence="3">
    <location>
        <begin position="20"/>
        <end position="38"/>
    </location>
</feature>
<dbReference type="InterPro" id="IPR046341">
    <property type="entry name" value="SET_dom_sf"/>
</dbReference>
<evidence type="ECO:0000313" key="5">
    <source>
        <dbReference type="EMBL" id="TGN20920.1"/>
    </source>
</evidence>
<dbReference type="AlphaFoldDB" id="A0A4R9M2D8"/>
<dbReference type="Pfam" id="PF00856">
    <property type="entry name" value="SET"/>
    <property type="match status" value="1"/>
</dbReference>
<keyword evidence="3" id="KW-0812">Transmembrane</keyword>
<dbReference type="SUPFAM" id="SSF82199">
    <property type="entry name" value="SET domain"/>
    <property type="match status" value="1"/>
</dbReference>
<evidence type="ECO:0000256" key="1">
    <source>
        <dbReference type="ARBA" id="ARBA00022679"/>
    </source>
</evidence>
<accession>A0A4R9M2D8</accession>
<keyword evidence="3" id="KW-1133">Transmembrane helix</keyword>
<dbReference type="SMART" id="SM00317">
    <property type="entry name" value="SET"/>
    <property type="match status" value="1"/>
</dbReference>
<dbReference type="EMBL" id="RQHW01000003">
    <property type="protein sequence ID" value="TGN20920.1"/>
    <property type="molecule type" value="Genomic_DNA"/>
</dbReference>